<evidence type="ECO:0000313" key="4">
    <source>
        <dbReference type="RefSeq" id="XP_065651506.1"/>
    </source>
</evidence>
<organism evidence="2 4">
    <name type="scientific">Hydra vulgaris</name>
    <name type="common">Hydra</name>
    <name type="synonym">Hydra attenuata</name>
    <dbReference type="NCBI Taxonomy" id="6087"/>
    <lineage>
        <taxon>Eukaryota</taxon>
        <taxon>Metazoa</taxon>
        <taxon>Cnidaria</taxon>
        <taxon>Hydrozoa</taxon>
        <taxon>Hydroidolina</taxon>
        <taxon>Anthoathecata</taxon>
        <taxon>Aplanulata</taxon>
        <taxon>Hydridae</taxon>
        <taxon>Hydra</taxon>
    </lineage>
</organism>
<evidence type="ECO:0000259" key="1">
    <source>
        <dbReference type="Pfam" id="PF16064"/>
    </source>
</evidence>
<sequence length="352" mass="39698">MATKFKKFAVAEFLDEKKKGMCAMDVICSSWLISESLVCWPNHLRSSRLSAAIREATLTPESNWKHLKIRILYYSDSYETALEQMETLEFTSSAKTAVESDDEYPVPPAKKLASCNAVQYIEPSISNHYQPIPPSPDQSLATVVAALGTRFAAFEKKSLDLLVGIQYDLKKINTRLINLEKGLVLPPTVCNHSIAGPSPSMQWNYLPVREEKDLLDLDEKLRNKDTYESLMNFLASVGGDDYKQLTTAILKQLMAKEVCLLYSLYGRKQKKSFSALTSCKVVIAAIKKKFENANDKNIKERIGSFLATAIDRDGGRKNRTTTEPRPLLSDENDFRQDIEVQCPLFDSETIMQ</sequence>
<dbReference type="PANTHER" id="PTHR34153:SF2">
    <property type="entry name" value="SI:CH211-262H13.3-RELATED"/>
    <property type="match status" value="1"/>
</dbReference>
<accession>A0ABM4BQU0</accession>
<dbReference type="Proteomes" id="UP001652625">
    <property type="component" value="Chromosome 04"/>
</dbReference>
<name>A0ABM4BQU0_HYDVU</name>
<dbReference type="InterPro" id="IPR032071">
    <property type="entry name" value="DUF4806"/>
</dbReference>
<reference evidence="3 4" key="1">
    <citation type="submission" date="2025-05" db="UniProtKB">
        <authorList>
            <consortium name="RefSeq"/>
        </authorList>
    </citation>
    <scope>IDENTIFICATION</scope>
</reference>
<protein>
    <submittedName>
        <fullName evidence="3 4">Uncharacterized protein LOC136079560</fullName>
    </submittedName>
</protein>
<keyword evidence="2" id="KW-1185">Reference proteome</keyword>
<gene>
    <name evidence="3 4" type="primary">LOC136079560</name>
</gene>
<dbReference type="RefSeq" id="XP_065651505.1">
    <property type="nucleotide sequence ID" value="XM_065795433.1"/>
</dbReference>
<evidence type="ECO:0000313" key="3">
    <source>
        <dbReference type="RefSeq" id="XP_065651505.1"/>
    </source>
</evidence>
<dbReference type="Pfam" id="PF16064">
    <property type="entry name" value="DUF4806"/>
    <property type="match status" value="1"/>
</dbReference>
<dbReference type="GeneID" id="136079560"/>
<proteinExistence type="predicted"/>
<dbReference type="RefSeq" id="XP_065651506.1">
    <property type="nucleotide sequence ID" value="XM_065795434.1"/>
</dbReference>
<evidence type="ECO:0000313" key="2">
    <source>
        <dbReference type="Proteomes" id="UP001652625"/>
    </source>
</evidence>
<dbReference type="PANTHER" id="PTHR34153">
    <property type="entry name" value="SI:CH211-262H13.3-RELATED-RELATED"/>
    <property type="match status" value="1"/>
</dbReference>
<feature type="domain" description="DUF4806" evidence="1">
    <location>
        <begin position="206"/>
        <end position="277"/>
    </location>
</feature>